<dbReference type="Proteomes" id="UP000266643">
    <property type="component" value="Unassembled WGS sequence"/>
</dbReference>
<evidence type="ECO:0000313" key="14">
    <source>
        <dbReference type="Proteomes" id="UP000286510"/>
    </source>
</evidence>
<dbReference type="VEuPathDB" id="FungiDB:H257_13019"/>
<dbReference type="EMBL" id="QUTC01010483">
    <property type="protein sequence ID" value="RHY40330.1"/>
    <property type="molecule type" value="Genomic_DNA"/>
</dbReference>
<evidence type="ECO:0000313" key="6">
    <source>
        <dbReference type="EMBL" id="RHZ00518.1"/>
    </source>
</evidence>
<evidence type="ECO:0000313" key="5">
    <source>
        <dbReference type="EMBL" id="RHY52333.1"/>
    </source>
</evidence>
<evidence type="ECO:0000313" key="2">
    <source>
        <dbReference type="EMBL" id="RHY05248.1"/>
    </source>
</evidence>
<evidence type="ECO:0000313" key="3">
    <source>
        <dbReference type="EMBL" id="RHY40330.1"/>
    </source>
</evidence>
<protein>
    <submittedName>
        <fullName evidence="7">Uncharacterized protein</fullName>
    </submittedName>
</protein>
<evidence type="ECO:0000313" key="9">
    <source>
        <dbReference type="Proteomes" id="UP000265716"/>
    </source>
</evidence>
<dbReference type="Proteomes" id="UP000265716">
    <property type="component" value="Unassembled WGS sequence"/>
</dbReference>
<evidence type="ECO:0000313" key="4">
    <source>
        <dbReference type="EMBL" id="RHY43886.1"/>
    </source>
</evidence>
<evidence type="ECO:0000313" key="12">
    <source>
        <dbReference type="Proteomes" id="UP000266643"/>
    </source>
</evidence>
<proteinExistence type="predicted"/>
<organism evidence="7 10">
    <name type="scientific">Aphanomyces astaci</name>
    <name type="common">Crayfish plague agent</name>
    <dbReference type="NCBI Taxonomy" id="112090"/>
    <lineage>
        <taxon>Eukaryota</taxon>
        <taxon>Sar</taxon>
        <taxon>Stramenopiles</taxon>
        <taxon>Oomycota</taxon>
        <taxon>Saprolegniomycetes</taxon>
        <taxon>Saprolegniales</taxon>
        <taxon>Verrucalvaceae</taxon>
        <taxon>Aphanomyces</taxon>
    </lineage>
</organism>
<dbReference type="Proteomes" id="UP000283543">
    <property type="component" value="Unassembled WGS sequence"/>
</dbReference>
<accession>A0A397EWN1</accession>
<comment type="caution">
    <text evidence="7">The sequence shown here is derived from an EMBL/GenBank/DDBJ whole genome shotgun (WGS) entry which is preliminary data.</text>
</comment>
<dbReference type="EMBL" id="QUTD01006993">
    <property type="protein sequence ID" value="RHY52333.1"/>
    <property type="molecule type" value="Genomic_DNA"/>
</dbReference>
<dbReference type="EMBL" id="QUTB01007984">
    <property type="protein sequence ID" value="RHY43886.1"/>
    <property type="molecule type" value="Genomic_DNA"/>
</dbReference>
<evidence type="ECO:0000313" key="8">
    <source>
        <dbReference type="Proteomes" id="UP000265427"/>
    </source>
</evidence>
<dbReference type="AlphaFoldDB" id="A0A397EWN1"/>
<dbReference type="EMBL" id="QUSZ01006586">
    <property type="protein sequence ID" value="RHY05248.1"/>
    <property type="molecule type" value="Genomic_DNA"/>
</dbReference>
<dbReference type="Proteomes" id="UP000265427">
    <property type="component" value="Unassembled WGS sequence"/>
</dbReference>
<sequence length="173" mass="19694">MFLDSSNFLKIMVERYIDRAAADAFFQADGHEVEASIFLRGVSAYDAFQRWNDRCWYDDNDTVKHRVVSAGSSRDTVHGKERVTSVAVPGGGSANDDDRIGSVHFKLVDQGMWLEGYHAMVSFIPDRGNTFDTLVVWSVKFDPSRTSVLLCCGGTMLRMLMRNHMHRQLQRMH</sequence>
<dbReference type="EMBL" id="QUTA01009008">
    <property type="protein sequence ID" value="RHY02040.1"/>
    <property type="molecule type" value="Genomic_DNA"/>
</dbReference>
<dbReference type="Proteomes" id="UP000266196">
    <property type="component" value="Unassembled WGS sequence"/>
</dbReference>
<dbReference type="Proteomes" id="UP000286510">
    <property type="component" value="Unassembled WGS sequence"/>
</dbReference>
<gene>
    <name evidence="1" type="ORF">DYB25_002536</name>
    <name evidence="6" type="ORF">DYB26_006423</name>
    <name evidence="5" type="ORF">DYB30_007387</name>
    <name evidence="7" type="ORF">DYB31_001512</name>
    <name evidence="4" type="ORF">DYB34_008802</name>
    <name evidence="2" type="ORF">DYB36_006640</name>
    <name evidence="3" type="ORF">DYB38_003082</name>
</gene>
<dbReference type="EMBL" id="QUTF01019057">
    <property type="protein sequence ID" value="RHZ00518.1"/>
    <property type="molecule type" value="Genomic_DNA"/>
</dbReference>
<name>A0A397EWN1_APHAT</name>
<reference evidence="8 9" key="1">
    <citation type="submission" date="2018-08" db="EMBL/GenBank/DDBJ databases">
        <title>Aphanomyces genome sequencing and annotation.</title>
        <authorList>
            <person name="Minardi D."/>
            <person name="Oidtmann B."/>
            <person name="Van Der Giezen M."/>
            <person name="Studholme D.J."/>
        </authorList>
    </citation>
    <scope>NUCLEOTIDE SEQUENCE [LARGE SCALE GENOMIC DNA]</scope>
    <source>
        <strain evidence="7 10">197901</strain>
        <strain evidence="5 12">D2</strain>
        <strain evidence="6 14">FDL457</strain>
        <strain evidence="2 8">Kv</strain>
        <strain evidence="3 9">SA</strain>
        <strain evidence="4 13">Si</strain>
        <strain evidence="1 11">Yx</strain>
    </source>
</reference>
<evidence type="ECO:0000313" key="13">
    <source>
        <dbReference type="Proteomes" id="UP000283543"/>
    </source>
</evidence>
<evidence type="ECO:0000313" key="11">
    <source>
        <dbReference type="Proteomes" id="UP000266239"/>
    </source>
</evidence>
<evidence type="ECO:0000313" key="7">
    <source>
        <dbReference type="EMBL" id="RHZ01636.1"/>
    </source>
</evidence>
<evidence type="ECO:0000313" key="1">
    <source>
        <dbReference type="EMBL" id="RHY02040.1"/>
    </source>
</evidence>
<dbReference type="Proteomes" id="UP000266239">
    <property type="component" value="Unassembled WGS sequence"/>
</dbReference>
<dbReference type="EMBL" id="QUTE01014749">
    <property type="protein sequence ID" value="RHZ01636.1"/>
    <property type="molecule type" value="Genomic_DNA"/>
</dbReference>
<evidence type="ECO:0000313" key="10">
    <source>
        <dbReference type="Proteomes" id="UP000266196"/>
    </source>
</evidence>